<feature type="region of interest" description="Disordered" evidence="3">
    <location>
        <begin position="310"/>
        <end position="332"/>
    </location>
</feature>
<evidence type="ECO:0000256" key="5">
    <source>
        <dbReference type="SAM" id="SignalP"/>
    </source>
</evidence>
<dbReference type="InterPro" id="IPR033379">
    <property type="entry name" value="Acid_Pase_AS"/>
</dbReference>
<comment type="similarity">
    <text evidence="1">Belongs to the histidine acid phosphatase family.</text>
</comment>
<dbReference type="VEuPathDB" id="FungiDB:H257_14559"/>
<feature type="transmembrane region" description="Helical" evidence="4">
    <location>
        <begin position="486"/>
        <end position="508"/>
    </location>
</feature>
<organism evidence="6">
    <name type="scientific">Aphanomyces astaci</name>
    <name type="common">Crayfish plague agent</name>
    <dbReference type="NCBI Taxonomy" id="112090"/>
    <lineage>
        <taxon>Eukaryota</taxon>
        <taxon>Sar</taxon>
        <taxon>Stramenopiles</taxon>
        <taxon>Oomycota</taxon>
        <taxon>Saprolegniomycetes</taxon>
        <taxon>Saprolegniales</taxon>
        <taxon>Verrucalvaceae</taxon>
        <taxon>Aphanomyces</taxon>
    </lineage>
</organism>
<dbReference type="GeneID" id="20816555"/>
<evidence type="ECO:0008006" key="7">
    <source>
        <dbReference type="Google" id="ProtNLM"/>
    </source>
</evidence>
<dbReference type="EMBL" id="KI913172">
    <property type="protein sequence ID" value="ETV69697.1"/>
    <property type="molecule type" value="Genomic_DNA"/>
</dbReference>
<evidence type="ECO:0000256" key="2">
    <source>
        <dbReference type="ARBA" id="ARBA00022801"/>
    </source>
</evidence>
<dbReference type="OrthoDB" id="75078at2759"/>
<dbReference type="RefSeq" id="XP_009840711.1">
    <property type="nucleotide sequence ID" value="XM_009842409.1"/>
</dbReference>
<proteinExistence type="inferred from homology"/>
<protein>
    <recommendedName>
        <fullName evidence="7">Histidine acid phosphatase</fullName>
    </recommendedName>
</protein>
<dbReference type="InterPro" id="IPR050645">
    <property type="entry name" value="Histidine_acid_phosphatase"/>
</dbReference>
<keyword evidence="5" id="KW-0732">Signal</keyword>
<dbReference type="AlphaFoldDB" id="W4FST5"/>
<dbReference type="PANTHER" id="PTHR11567:SF110">
    <property type="entry name" value="2-PHOSPHOXYLOSE PHOSPHATASE 1"/>
    <property type="match status" value="1"/>
</dbReference>
<feature type="compositionally biased region" description="Polar residues" evidence="3">
    <location>
        <begin position="310"/>
        <end position="320"/>
    </location>
</feature>
<keyword evidence="4" id="KW-0472">Membrane</keyword>
<evidence type="ECO:0000256" key="4">
    <source>
        <dbReference type="SAM" id="Phobius"/>
    </source>
</evidence>
<dbReference type="RefSeq" id="XP_009840712.1">
    <property type="nucleotide sequence ID" value="XM_009842410.1"/>
</dbReference>
<accession>W4FST5</accession>
<dbReference type="Gene3D" id="3.40.50.1240">
    <property type="entry name" value="Phosphoglycerate mutase-like"/>
    <property type="match status" value="1"/>
</dbReference>
<dbReference type="Pfam" id="PF00328">
    <property type="entry name" value="His_Phos_2"/>
    <property type="match status" value="2"/>
</dbReference>
<keyword evidence="2" id="KW-0378">Hydrolase</keyword>
<dbReference type="PANTHER" id="PTHR11567">
    <property type="entry name" value="ACID PHOSPHATASE-RELATED"/>
    <property type="match status" value="1"/>
</dbReference>
<evidence type="ECO:0000313" key="6">
    <source>
        <dbReference type="EMBL" id="ETV69698.1"/>
    </source>
</evidence>
<keyword evidence="4" id="KW-0812">Transmembrane</keyword>
<dbReference type="GO" id="GO:0016791">
    <property type="term" value="F:phosphatase activity"/>
    <property type="evidence" value="ECO:0007669"/>
    <property type="project" value="TreeGrafter"/>
</dbReference>
<dbReference type="InterPro" id="IPR029033">
    <property type="entry name" value="His_PPase_superfam"/>
</dbReference>
<sequence length="526" mass="57932">MKVIAVAMVTTMVCAELRQVLVVSRHGVRGPYGPEGLPPTEANMQRYSKDKYPFPVKATDWGTSDDATELVSPKITKHGARVIRNMGEYFAKHLYPSYMAAAAVTTSPASAVCADAFAYADDNERDYLTAQEFLHGFLPHCSELSPVINGTRLLFEQGQDPTATCPVASQAMYQGIVGGPTTDNVARQYAVEISSLNSLLGCCEPVVCGLRNATDQCDLFHVPSAWTGKFYEPWQDSLSEAQFLSEWFLLQSLNNMSLPPAMTLADVVSLGVIHKVHMDLITNEFNSENFGSTLLVHLVASMQQTIQQASPVSVKSGNKSGNHHDDDDDQGPHLLQSLSNKFLFYAGHDINLLFLKNLLRLEWETENWLSNQPNPGSMLVFELHTEQPHSTSEVDFYVQAYFVAASPSQIRHAETLSPHNPPDRVEVTIPHCSQDVVLPNGTAAVRCTFTDFKQAAGLAIRQQCVSPTLAKYAATLLTPPRPSASWTFKIVVVTVLSVALLGVVWKYIARFNQAKSPEYTKYTALT</sequence>
<feature type="signal peptide" evidence="5">
    <location>
        <begin position="1"/>
        <end position="15"/>
    </location>
</feature>
<name>W4FST5_APHAT</name>
<feature type="chain" id="PRO_5011953916" description="Histidine acid phosphatase" evidence="5">
    <location>
        <begin position="16"/>
        <end position="526"/>
    </location>
</feature>
<dbReference type="InterPro" id="IPR000560">
    <property type="entry name" value="His_Pase_clade-2"/>
</dbReference>
<gene>
    <name evidence="6" type="ORF">H257_14559</name>
</gene>
<reference evidence="6" key="1">
    <citation type="submission" date="2013-12" db="EMBL/GenBank/DDBJ databases">
        <title>The Genome Sequence of Aphanomyces astaci APO3.</title>
        <authorList>
            <consortium name="The Broad Institute Genomics Platform"/>
            <person name="Russ C."/>
            <person name="Tyler B."/>
            <person name="van West P."/>
            <person name="Dieguez-Uribeondo J."/>
            <person name="Young S.K."/>
            <person name="Zeng Q."/>
            <person name="Gargeya S."/>
            <person name="Fitzgerald M."/>
            <person name="Abouelleil A."/>
            <person name="Alvarado L."/>
            <person name="Chapman S.B."/>
            <person name="Gainer-Dewar J."/>
            <person name="Goldberg J."/>
            <person name="Griggs A."/>
            <person name="Gujja S."/>
            <person name="Hansen M."/>
            <person name="Howarth C."/>
            <person name="Imamovic A."/>
            <person name="Ireland A."/>
            <person name="Larimer J."/>
            <person name="McCowan C."/>
            <person name="Murphy C."/>
            <person name="Pearson M."/>
            <person name="Poon T.W."/>
            <person name="Priest M."/>
            <person name="Roberts A."/>
            <person name="Saif S."/>
            <person name="Shea T."/>
            <person name="Sykes S."/>
            <person name="Wortman J."/>
            <person name="Nusbaum C."/>
            <person name="Birren B."/>
        </authorList>
    </citation>
    <scope>NUCLEOTIDE SEQUENCE [LARGE SCALE GENOMIC DNA]</scope>
    <source>
        <strain evidence="6">APO3</strain>
    </source>
</reference>
<dbReference type="EMBL" id="KI913172">
    <property type="protein sequence ID" value="ETV69698.1"/>
    <property type="molecule type" value="Genomic_DNA"/>
</dbReference>
<evidence type="ECO:0000256" key="3">
    <source>
        <dbReference type="SAM" id="MobiDB-lite"/>
    </source>
</evidence>
<evidence type="ECO:0000256" key="1">
    <source>
        <dbReference type="ARBA" id="ARBA00005375"/>
    </source>
</evidence>
<dbReference type="SUPFAM" id="SSF53254">
    <property type="entry name" value="Phosphoglycerate mutase-like"/>
    <property type="match status" value="1"/>
</dbReference>
<dbReference type="PROSITE" id="PS00616">
    <property type="entry name" value="HIS_ACID_PHOSPHAT_1"/>
    <property type="match status" value="1"/>
</dbReference>
<keyword evidence="4" id="KW-1133">Transmembrane helix</keyword>